<evidence type="ECO:0000259" key="2">
    <source>
        <dbReference type="Pfam" id="PF20434"/>
    </source>
</evidence>
<sequence>MSFTNLAPQPPLYPAEAEDYARAALALSAAAVQRCERIADIQYGDTAAHKLDVYPSRKQAGQPSPVLVFAHGGAWTNGYKEWVALMAPALVAAGITFVSISYRLAPGFKWQALLDDCHAALSWVVRNIHEYGADPARIAVGGHSAGGHLMTLAALSAQGLHRHGIPASSIIACLPLCAPLDIRYPERTPGSGEERTHQNLLDDVAEAESASPVCRVDQDTPPMLLAYAREDLPRIIKGNQTMEAELRRLGRPVETMVLAGDHFAPAIAAGQADSPWMKRLIQIMQG</sequence>
<comment type="caution">
    <text evidence="3">The sequence shown here is derived from an EMBL/GenBank/DDBJ whole genome shotgun (WGS) entry which is preliminary data.</text>
</comment>
<dbReference type="Gene3D" id="3.40.50.1820">
    <property type="entry name" value="alpha/beta hydrolase"/>
    <property type="match status" value="1"/>
</dbReference>
<reference evidence="3 4" key="1">
    <citation type="submission" date="2018-02" db="EMBL/GenBank/DDBJ databases">
        <title>Draft Genome of Achromobacter spanius stain 6.</title>
        <authorList>
            <person name="Gunasekera T.S."/>
            <person name="Radwan O."/>
            <person name="Ruiz O.N."/>
        </authorList>
    </citation>
    <scope>NUCLEOTIDE SEQUENCE [LARGE SCALE GENOMIC DNA]</scope>
    <source>
        <strain evidence="3 4">6</strain>
    </source>
</reference>
<evidence type="ECO:0000256" key="1">
    <source>
        <dbReference type="ARBA" id="ARBA00022801"/>
    </source>
</evidence>
<dbReference type="PANTHER" id="PTHR48081">
    <property type="entry name" value="AB HYDROLASE SUPERFAMILY PROTEIN C4A8.06C"/>
    <property type="match status" value="1"/>
</dbReference>
<dbReference type="EMBL" id="PREU01000001">
    <property type="protein sequence ID" value="PPA78120.1"/>
    <property type="molecule type" value="Genomic_DNA"/>
</dbReference>
<gene>
    <name evidence="3" type="ORF">C4E15_02210</name>
</gene>
<proteinExistence type="predicted"/>
<dbReference type="GO" id="GO:0016787">
    <property type="term" value="F:hydrolase activity"/>
    <property type="evidence" value="ECO:0007669"/>
    <property type="project" value="UniProtKB-KW"/>
</dbReference>
<dbReference type="Pfam" id="PF20434">
    <property type="entry name" value="BD-FAE"/>
    <property type="match status" value="1"/>
</dbReference>
<protein>
    <recommendedName>
        <fullName evidence="2">BD-FAE-like domain-containing protein</fullName>
    </recommendedName>
</protein>
<keyword evidence="1" id="KW-0378">Hydrolase</keyword>
<dbReference type="InterPro" id="IPR029058">
    <property type="entry name" value="AB_hydrolase_fold"/>
</dbReference>
<evidence type="ECO:0000313" key="4">
    <source>
        <dbReference type="Proteomes" id="UP000239990"/>
    </source>
</evidence>
<evidence type="ECO:0000313" key="3">
    <source>
        <dbReference type="EMBL" id="PPA78120.1"/>
    </source>
</evidence>
<feature type="domain" description="BD-FAE-like" evidence="2">
    <location>
        <begin position="51"/>
        <end position="231"/>
    </location>
</feature>
<dbReference type="RefSeq" id="WP_104142066.1">
    <property type="nucleotide sequence ID" value="NZ_PREU01000001.1"/>
</dbReference>
<dbReference type="InterPro" id="IPR050300">
    <property type="entry name" value="GDXG_lipolytic_enzyme"/>
</dbReference>
<dbReference type="InterPro" id="IPR049492">
    <property type="entry name" value="BD-FAE-like_dom"/>
</dbReference>
<dbReference type="AlphaFoldDB" id="A0A2S5GYH9"/>
<dbReference type="SUPFAM" id="SSF53474">
    <property type="entry name" value="alpha/beta-Hydrolases"/>
    <property type="match status" value="1"/>
</dbReference>
<dbReference type="OrthoDB" id="9771666at2"/>
<organism evidence="3 4">
    <name type="scientific">Achromobacter spanius</name>
    <dbReference type="NCBI Taxonomy" id="217203"/>
    <lineage>
        <taxon>Bacteria</taxon>
        <taxon>Pseudomonadati</taxon>
        <taxon>Pseudomonadota</taxon>
        <taxon>Betaproteobacteria</taxon>
        <taxon>Burkholderiales</taxon>
        <taxon>Alcaligenaceae</taxon>
        <taxon>Achromobacter</taxon>
    </lineage>
</organism>
<accession>A0A2S5GYH9</accession>
<name>A0A2S5GYH9_9BURK</name>
<dbReference type="Proteomes" id="UP000239990">
    <property type="component" value="Unassembled WGS sequence"/>
</dbReference>
<dbReference type="PANTHER" id="PTHR48081:SF33">
    <property type="entry name" value="KYNURENINE FORMAMIDASE"/>
    <property type="match status" value="1"/>
</dbReference>